<feature type="transmembrane region" description="Helical" evidence="1">
    <location>
        <begin position="124"/>
        <end position="141"/>
    </location>
</feature>
<feature type="transmembrane region" description="Helical" evidence="1">
    <location>
        <begin position="88"/>
        <end position="112"/>
    </location>
</feature>
<accession>A0A1H3X9F8</accession>
<evidence type="ECO:0000313" key="2">
    <source>
        <dbReference type="EMBL" id="SDZ95989.1"/>
    </source>
</evidence>
<proteinExistence type="predicted"/>
<sequence length="165" mass="19451">MDTNNELRLRLRFYKDVPESTATVLQKFENYKKSNCDDFSVKTGGTHIWLNIKDNKKSYYSPHLHLELEPKNENETHIRGLFGPDPTLWTFFMFLHFIIAGLFLTFSGIAYSDYVLKNSMTFDFIVIALMVFSWFLLYFIAKQIRENGHDQMNELETLFLKILAS</sequence>
<gene>
    <name evidence="2" type="ORF">SAMN05443667_101434</name>
</gene>
<evidence type="ECO:0000256" key="1">
    <source>
        <dbReference type="SAM" id="Phobius"/>
    </source>
</evidence>
<dbReference type="OrthoDB" id="1451346at2"/>
<dbReference type="Proteomes" id="UP000198951">
    <property type="component" value="Unassembled WGS sequence"/>
</dbReference>
<dbReference type="STRING" id="150146.SAMN05443667_101434"/>
<keyword evidence="3" id="KW-1185">Reference proteome</keyword>
<reference evidence="3" key="1">
    <citation type="submission" date="2016-10" db="EMBL/GenBank/DDBJ databases">
        <authorList>
            <person name="Varghese N."/>
            <person name="Submissions S."/>
        </authorList>
    </citation>
    <scope>NUCLEOTIDE SEQUENCE [LARGE SCALE GENOMIC DNA]</scope>
    <source>
        <strain evidence="3">DSM 22376</strain>
    </source>
</reference>
<keyword evidence="1" id="KW-0472">Membrane</keyword>
<organism evidence="2 3">
    <name type="scientific">Flavobacterium gillisiae</name>
    <dbReference type="NCBI Taxonomy" id="150146"/>
    <lineage>
        <taxon>Bacteria</taxon>
        <taxon>Pseudomonadati</taxon>
        <taxon>Bacteroidota</taxon>
        <taxon>Flavobacteriia</taxon>
        <taxon>Flavobacteriales</taxon>
        <taxon>Flavobacteriaceae</taxon>
        <taxon>Flavobacterium</taxon>
    </lineage>
</organism>
<protein>
    <recommendedName>
        <fullName evidence="4">GTP-binding protein</fullName>
    </recommendedName>
</protein>
<dbReference type="RefSeq" id="WP_091084044.1">
    <property type="nucleotide sequence ID" value="NZ_FNRD01000001.1"/>
</dbReference>
<keyword evidence="1" id="KW-0812">Transmembrane</keyword>
<evidence type="ECO:0008006" key="4">
    <source>
        <dbReference type="Google" id="ProtNLM"/>
    </source>
</evidence>
<dbReference type="EMBL" id="FNRD01000001">
    <property type="protein sequence ID" value="SDZ95989.1"/>
    <property type="molecule type" value="Genomic_DNA"/>
</dbReference>
<name>A0A1H3X9F8_9FLAO</name>
<keyword evidence="1" id="KW-1133">Transmembrane helix</keyword>
<evidence type="ECO:0000313" key="3">
    <source>
        <dbReference type="Proteomes" id="UP000198951"/>
    </source>
</evidence>
<dbReference type="AlphaFoldDB" id="A0A1H3X9F8"/>